<feature type="signal peptide" evidence="1">
    <location>
        <begin position="1"/>
        <end position="21"/>
    </location>
</feature>
<dbReference type="AlphaFoldDB" id="A0A6M2DEA1"/>
<evidence type="ECO:0000313" key="2">
    <source>
        <dbReference type="EMBL" id="NOV43488.1"/>
    </source>
</evidence>
<proteinExistence type="predicted"/>
<keyword evidence="1" id="KW-0732">Signal</keyword>
<dbReference type="EMBL" id="GHWJ01010751">
    <property type="protein sequence ID" value="NOV43488.1"/>
    <property type="molecule type" value="Transcribed_RNA"/>
</dbReference>
<protein>
    <submittedName>
        <fullName evidence="2">Putative secreted protein</fullName>
    </submittedName>
</protein>
<sequence length="72" mass="8277">MFCFFFFFFCMFVSFIIHNNAGTLCPKTCMLYSNYNYTKQLGAGQILGPETCTHTKGTNCSLRSDLYQCNEI</sequence>
<evidence type="ECO:0000256" key="1">
    <source>
        <dbReference type="SAM" id="SignalP"/>
    </source>
</evidence>
<organism evidence="2">
    <name type="scientific">Rhipicephalus microplus</name>
    <name type="common">Cattle tick</name>
    <name type="synonym">Boophilus microplus</name>
    <dbReference type="NCBI Taxonomy" id="6941"/>
    <lineage>
        <taxon>Eukaryota</taxon>
        <taxon>Metazoa</taxon>
        <taxon>Ecdysozoa</taxon>
        <taxon>Arthropoda</taxon>
        <taxon>Chelicerata</taxon>
        <taxon>Arachnida</taxon>
        <taxon>Acari</taxon>
        <taxon>Parasitiformes</taxon>
        <taxon>Ixodida</taxon>
        <taxon>Ixodoidea</taxon>
        <taxon>Ixodidae</taxon>
        <taxon>Rhipicephalinae</taxon>
        <taxon>Rhipicephalus</taxon>
        <taxon>Boophilus</taxon>
    </lineage>
</organism>
<feature type="chain" id="PRO_5027062977" evidence="1">
    <location>
        <begin position="22"/>
        <end position="72"/>
    </location>
</feature>
<reference evidence="2" key="1">
    <citation type="submission" date="2019-09" db="EMBL/GenBank/DDBJ databases">
        <title>Organ-specific transcriptomic study of the physiology of the cattle tick, Rhipicephalus microplus.</title>
        <authorList>
            <person name="Tirloni L."/>
            <person name="Braz G."/>
            <person name="Gandara A.C.P."/>
            <person name="Sabadin G.A."/>
            <person name="da Silva R.M."/>
            <person name="Guizzo M.G."/>
            <person name="Machado J.A."/>
            <person name="Costa E.P."/>
            <person name="Gomes H.F."/>
            <person name="Moraes J."/>
            <person name="Mota M.B.S."/>
            <person name="Mesquita R.D."/>
            <person name="Alvarenga P.H."/>
            <person name="Alves F."/>
            <person name="Seixas A."/>
            <person name="da Fonseca R.N."/>
            <person name="Fogaca A."/>
            <person name="Logullo C."/>
            <person name="Tanaka A."/>
            <person name="Daffre S."/>
            <person name="Termignoni C."/>
            <person name="Vaz I.S.Jr."/>
            <person name="Oliveira P.L."/>
            <person name="Ribeiro J.M."/>
        </authorList>
    </citation>
    <scope>NUCLEOTIDE SEQUENCE</scope>
    <source>
        <strain evidence="2">Porto Alegre</strain>
    </source>
</reference>
<name>A0A6M2DEA1_RHIMP</name>
<accession>A0A6M2DEA1</accession>